<keyword evidence="2" id="KW-1003">Cell membrane</keyword>
<keyword evidence="8" id="KW-1185">Reference proteome</keyword>
<evidence type="ECO:0000256" key="3">
    <source>
        <dbReference type="ARBA" id="ARBA00022692"/>
    </source>
</evidence>
<organism evidence="7 8">
    <name type="scientific">Paucimonas lemoignei</name>
    <name type="common">Pseudomonas lemoignei</name>
    <dbReference type="NCBI Taxonomy" id="29443"/>
    <lineage>
        <taxon>Bacteria</taxon>
        <taxon>Pseudomonadati</taxon>
        <taxon>Pseudomonadota</taxon>
        <taxon>Betaproteobacteria</taxon>
        <taxon>Burkholderiales</taxon>
        <taxon>Burkholderiaceae</taxon>
        <taxon>Paucimonas</taxon>
    </lineage>
</organism>
<name>A0A4R3HQ26_PAULE</name>
<dbReference type="Pfam" id="PF03631">
    <property type="entry name" value="Virul_fac_BrkB"/>
    <property type="match status" value="1"/>
</dbReference>
<feature type="transmembrane region" description="Helical" evidence="6">
    <location>
        <begin position="213"/>
        <end position="238"/>
    </location>
</feature>
<accession>A0A4R3HQ26</accession>
<proteinExistence type="predicted"/>
<feature type="transmembrane region" description="Helical" evidence="6">
    <location>
        <begin position="133"/>
        <end position="158"/>
    </location>
</feature>
<dbReference type="PIRSF" id="PIRSF035875">
    <property type="entry name" value="RNase_BN"/>
    <property type="match status" value="1"/>
</dbReference>
<evidence type="ECO:0000256" key="6">
    <source>
        <dbReference type="SAM" id="Phobius"/>
    </source>
</evidence>
<dbReference type="EMBL" id="SLZQ01000021">
    <property type="protein sequence ID" value="TCS32610.1"/>
    <property type="molecule type" value="Genomic_DNA"/>
</dbReference>
<keyword evidence="3 6" id="KW-0812">Transmembrane</keyword>
<feature type="transmembrane region" description="Helical" evidence="6">
    <location>
        <begin position="34"/>
        <end position="56"/>
    </location>
</feature>
<sequence length="299" mass="32897">MKIAGFEGINPVAVLVKAVRNFLSHDMSTYAAGLAYHVLFSLFPFIIFLIALLSFFELSDFFNWLRDNTRAFLPPPAMEQVDRVIGELTLPQKGLLSFGAISALWLASQAIRAIITALNVAYDAKETRPAWKLYPLSILFTLGIAIMMMLAAGLLIVGPQAMQWLAQKVGLESLFVTLWAWLRLPVALLIASLAIALIYYVAPDVPPHIPHKFKLITPGSVLAVVIWVLASIGFSYYVQNFGNYNVTYGSIGAIIVLLLYLNLSAAALLYGAEINAIIEGHAAKVLREQHNKTHLRSAT</sequence>
<comment type="caution">
    <text evidence="7">The sequence shown here is derived from an EMBL/GenBank/DDBJ whole genome shotgun (WGS) entry which is preliminary data.</text>
</comment>
<evidence type="ECO:0000256" key="4">
    <source>
        <dbReference type="ARBA" id="ARBA00022989"/>
    </source>
</evidence>
<evidence type="ECO:0000256" key="5">
    <source>
        <dbReference type="ARBA" id="ARBA00023136"/>
    </source>
</evidence>
<keyword evidence="5 6" id="KW-0472">Membrane</keyword>
<reference evidence="7 8" key="1">
    <citation type="submission" date="2019-03" db="EMBL/GenBank/DDBJ databases">
        <title>Genomic Encyclopedia of Type Strains, Phase IV (KMG-IV): sequencing the most valuable type-strain genomes for metagenomic binning, comparative biology and taxonomic classification.</title>
        <authorList>
            <person name="Goeker M."/>
        </authorList>
    </citation>
    <scope>NUCLEOTIDE SEQUENCE [LARGE SCALE GENOMIC DNA]</scope>
    <source>
        <strain evidence="7 8">DSM 7445</strain>
    </source>
</reference>
<dbReference type="OrthoDB" id="9781030at2"/>
<keyword evidence="4 6" id="KW-1133">Transmembrane helix</keyword>
<evidence type="ECO:0000313" key="8">
    <source>
        <dbReference type="Proteomes" id="UP000295382"/>
    </source>
</evidence>
<dbReference type="AlphaFoldDB" id="A0A4R3HQ26"/>
<evidence type="ECO:0000313" key="7">
    <source>
        <dbReference type="EMBL" id="TCS32610.1"/>
    </source>
</evidence>
<feature type="transmembrane region" description="Helical" evidence="6">
    <location>
        <begin position="250"/>
        <end position="270"/>
    </location>
</feature>
<dbReference type="Proteomes" id="UP000295382">
    <property type="component" value="Unassembled WGS sequence"/>
</dbReference>
<evidence type="ECO:0000256" key="1">
    <source>
        <dbReference type="ARBA" id="ARBA00004651"/>
    </source>
</evidence>
<dbReference type="PANTHER" id="PTHR30213">
    <property type="entry name" value="INNER MEMBRANE PROTEIN YHJD"/>
    <property type="match status" value="1"/>
</dbReference>
<gene>
    <name evidence="7" type="ORF">EDC30_12134</name>
</gene>
<protein>
    <submittedName>
        <fullName evidence="7">Membrane protein</fullName>
    </submittedName>
</protein>
<evidence type="ECO:0000256" key="2">
    <source>
        <dbReference type="ARBA" id="ARBA00022475"/>
    </source>
</evidence>
<feature type="transmembrane region" description="Helical" evidence="6">
    <location>
        <begin position="178"/>
        <end position="201"/>
    </location>
</feature>
<dbReference type="RefSeq" id="WP_132260483.1">
    <property type="nucleotide sequence ID" value="NZ_SLZQ01000021.1"/>
</dbReference>
<dbReference type="PANTHER" id="PTHR30213:SF0">
    <property type="entry name" value="UPF0761 MEMBRANE PROTEIN YIHY"/>
    <property type="match status" value="1"/>
</dbReference>
<dbReference type="GO" id="GO:0005886">
    <property type="term" value="C:plasma membrane"/>
    <property type="evidence" value="ECO:0007669"/>
    <property type="project" value="UniProtKB-SubCell"/>
</dbReference>
<comment type="subcellular location">
    <subcellularLocation>
        <location evidence="1">Cell membrane</location>
        <topology evidence="1">Multi-pass membrane protein</topology>
    </subcellularLocation>
</comment>
<dbReference type="NCBIfam" id="TIGR00765">
    <property type="entry name" value="yihY_not_rbn"/>
    <property type="match status" value="1"/>
</dbReference>
<dbReference type="InterPro" id="IPR017039">
    <property type="entry name" value="Virul_fac_BrkB"/>
</dbReference>
<feature type="transmembrane region" description="Helical" evidence="6">
    <location>
        <begin position="95"/>
        <end position="121"/>
    </location>
</feature>